<dbReference type="AlphaFoldDB" id="A0A6L8T331"/>
<dbReference type="InterPro" id="IPR002477">
    <property type="entry name" value="Peptidoglycan-bd-like"/>
</dbReference>
<gene>
    <name evidence="2" type="ORF">GT728_09110</name>
</gene>
<dbReference type="EMBL" id="WWVQ01000018">
    <property type="protein sequence ID" value="MZL33352.1"/>
    <property type="molecule type" value="Genomic_DNA"/>
</dbReference>
<reference evidence="2 3" key="1">
    <citation type="journal article" date="2019" name="Nat. Med.">
        <title>A library of human gut bacterial isolates paired with longitudinal multiomics data enables mechanistic microbiome research.</title>
        <authorList>
            <person name="Poyet M."/>
            <person name="Groussin M."/>
            <person name="Gibbons S.M."/>
            <person name="Avila-Pacheco J."/>
            <person name="Jiang X."/>
            <person name="Kearney S.M."/>
            <person name="Perrotta A.R."/>
            <person name="Berdy B."/>
            <person name="Zhao S."/>
            <person name="Lieberman T.D."/>
            <person name="Swanson P.K."/>
            <person name="Smith M."/>
            <person name="Roesemann S."/>
            <person name="Alexander J.E."/>
            <person name="Rich S.A."/>
            <person name="Livny J."/>
            <person name="Vlamakis H."/>
            <person name="Clish C."/>
            <person name="Bullock K."/>
            <person name="Deik A."/>
            <person name="Scott J."/>
            <person name="Pierce K.A."/>
            <person name="Xavier R.J."/>
            <person name="Alm E.J."/>
        </authorList>
    </citation>
    <scope>NUCLEOTIDE SEQUENCE [LARGE SCALE GENOMIC DNA]</scope>
    <source>
        <strain evidence="2 3">BIOML-A1</strain>
    </source>
</reference>
<dbReference type="SUPFAM" id="SSF47090">
    <property type="entry name" value="PGBD-like"/>
    <property type="match status" value="1"/>
</dbReference>
<dbReference type="InterPro" id="IPR036366">
    <property type="entry name" value="PGBDSf"/>
</dbReference>
<evidence type="ECO:0000259" key="1">
    <source>
        <dbReference type="Pfam" id="PF01471"/>
    </source>
</evidence>
<dbReference type="Proteomes" id="UP000477285">
    <property type="component" value="Unassembled WGS sequence"/>
</dbReference>
<evidence type="ECO:0000313" key="3">
    <source>
        <dbReference type="Proteomes" id="UP000477285"/>
    </source>
</evidence>
<name>A0A6L8T331_9FIRM</name>
<protein>
    <recommendedName>
        <fullName evidence="1">Peptidoglycan binding-like domain-containing protein</fullName>
    </recommendedName>
</protein>
<sequence length="158" mass="18539">MNEKSSFCVDDCYFTAPLFFENYTEEELKQQEKFQKSIHLLKELYFEYGSLENIPILPFDPENIREGDSLFTEVVAVINTENNETYFVTENDDMKLLKKCLEKLQYYNGNSVTKSNEELTEAIKNFQKEEGLTIDGIAGNEVWRKIDILMLNKMIEDD</sequence>
<accession>A0A6L8T331</accession>
<feature type="domain" description="Peptidoglycan binding-like" evidence="1">
    <location>
        <begin position="91"/>
        <end position="146"/>
    </location>
</feature>
<organism evidence="2 3">
    <name type="scientific">Blautia wexlerae</name>
    <dbReference type="NCBI Taxonomy" id="418240"/>
    <lineage>
        <taxon>Bacteria</taxon>
        <taxon>Bacillati</taxon>
        <taxon>Bacillota</taxon>
        <taxon>Clostridia</taxon>
        <taxon>Lachnospirales</taxon>
        <taxon>Lachnospiraceae</taxon>
        <taxon>Blautia</taxon>
    </lineage>
</organism>
<dbReference type="RefSeq" id="WP_161233737.1">
    <property type="nucleotide sequence ID" value="NZ_WWVI01000152.1"/>
</dbReference>
<evidence type="ECO:0000313" key="2">
    <source>
        <dbReference type="EMBL" id="MZL33352.1"/>
    </source>
</evidence>
<dbReference type="Pfam" id="PF01471">
    <property type="entry name" value="PG_binding_1"/>
    <property type="match status" value="1"/>
</dbReference>
<dbReference type="InterPro" id="IPR036365">
    <property type="entry name" value="PGBD-like_sf"/>
</dbReference>
<dbReference type="Gene3D" id="1.10.101.10">
    <property type="entry name" value="PGBD-like superfamily/PGBD"/>
    <property type="match status" value="1"/>
</dbReference>
<proteinExistence type="predicted"/>
<comment type="caution">
    <text evidence="2">The sequence shown here is derived from an EMBL/GenBank/DDBJ whole genome shotgun (WGS) entry which is preliminary data.</text>
</comment>